<evidence type="ECO:0000256" key="2">
    <source>
        <dbReference type="ARBA" id="ARBA00007866"/>
    </source>
</evidence>
<evidence type="ECO:0000256" key="8">
    <source>
        <dbReference type="ARBA" id="ARBA00022982"/>
    </source>
</evidence>
<dbReference type="InterPro" id="IPR002429">
    <property type="entry name" value="CcO_II-like_C"/>
</dbReference>
<evidence type="ECO:0000259" key="15">
    <source>
        <dbReference type="PROSITE" id="PS50857"/>
    </source>
</evidence>
<keyword evidence="9 14" id="KW-1133">Transmembrane helix</keyword>
<dbReference type="PANTHER" id="PTHR22888">
    <property type="entry name" value="CYTOCHROME C OXIDASE, SUBUNIT II"/>
    <property type="match status" value="1"/>
</dbReference>
<dbReference type="InterPro" id="IPR008972">
    <property type="entry name" value="Cupredoxin"/>
</dbReference>
<feature type="transmembrane region" description="Helical" evidence="14">
    <location>
        <begin position="121"/>
        <end position="145"/>
    </location>
</feature>
<comment type="catalytic activity">
    <reaction evidence="12">
        <text>4 Fe(II)-[cytochrome c] + O2 + 8 H(+)(in) = 4 Fe(III)-[cytochrome c] + 2 H2O + 4 H(+)(out)</text>
        <dbReference type="Rhea" id="RHEA:11436"/>
        <dbReference type="Rhea" id="RHEA-COMP:10350"/>
        <dbReference type="Rhea" id="RHEA-COMP:14399"/>
        <dbReference type="ChEBI" id="CHEBI:15377"/>
        <dbReference type="ChEBI" id="CHEBI:15378"/>
        <dbReference type="ChEBI" id="CHEBI:15379"/>
        <dbReference type="ChEBI" id="CHEBI:29033"/>
        <dbReference type="ChEBI" id="CHEBI:29034"/>
        <dbReference type="EC" id="7.1.1.9"/>
    </reaction>
    <physiologicalReaction direction="left-to-right" evidence="12">
        <dbReference type="Rhea" id="RHEA:11437"/>
    </physiologicalReaction>
</comment>
<comment type="similarity">
    <text evidence="2 13">Belongs to the cytochrome c oxidase subunit 2 family.</text>
</comment>
<dbReference type="PANTHER" id="PTHR22888:SF9">
    <property type="entry name" value="CYTOCHROME C OXIDASE SUBUNIT 2"/>
    <property type="match status" value="1"/>
</dbReference>
<reference evidence="17" key="1">
    <citation type="submission" date="2019-06" db="EMBL/GenBank/DDBJ databases">
        <authorList>
            <person name="Wideman J.G."/>
            <person name="Richards T.A."/>
        </authorList>
    </citation>
    <scope>NUCLEOTIDE SEQUENCE</scope>
</reference>
<dbReference type="InterPro" id="IPR045187">
    <property type="entry name" value="CcO_II"/>
</dbReference>
<evidence type="ECO:0000256" key="12">
    <source>
        <dbReference type="ARBA" id="ARBA00049512"/>
    </source>
</evidence>
<dbReference type="InterPro" id="IPR036257">
    <property type="entry name" value="Cyt_c_oxidase_su2_TM_sf"/>
</dbReference>
<dbReference type="PROSITE" id="PS50999">
    <property type="entry name" value="COX2_TM"/>
    <property type="match status" value="1"/>
</dbReference>
<dbReference type="Pfam" id="PF02790">
    <property type="entry name" value="COX2_TM"/>
    <property type="match status" value="2"/>
</dbReference>
<evidence type="ECO:0000256" key="3">
    <source>
        <dbReference type="ARBA" id="ARBA00022448"/>
    </source>
</evidence>
<keyword evidence="6 13" id="KW-0479">Metal-binding</keyword>
<sequence>MQLSQLLFSQKKGLGVNSIVIKSLAIFCFSDATEEWQFGFQDPATSLMEGIIDLHHDITFFLIWILVLVSFFLFEFVFSLSGIKNIGLIIRGNTLLNDKKADTLLNSLLPTNIQHNTRLEVIWTLIPCVILFLIAIPSFSLLYAVEDLNIIESTIKIIGNQWYWSYELPGENFEKKFDSVMIPEEDLSEGQLRLLEVDERLLLPIEKQLRLFITASDVLHSWAVPSLGVKLDACPGRLNQVALWIKRSGVYYGQCSEICGINHGFMPIVVEAVDEGQFLEWLIPTSD</sequence>
<dbReference type="GO" id="GO:0005507">
    <property type="term" value="F:copper ion binding"/>
    <property type="evidence" value="ECO:0007669"/>
    <property type="project" value="InterPro"/>
</dbReference>
<evidence type="ECO:0000259" key="16">
    <source>
        <dbReference type="PROSITE" id="PS50999"/>
    </source>
</evidence>
<evidence type="ECO:0000256" key="1">
    <source>
        <dbReference type="ARBA" id="ARBA00004141"/>
    </source>
</evidence>
<evidence type="ECO:0000256" key="6">
    <source>
        <dbReference type="ARBA" id="ARBA00022723"/>
    </source>
</evidence>
<dbReference type="PROSITE" id="PS50857">
    <property type="entry name" value="COX2_CUA"/>
    <property type="match status" value="1"/>
</dbReference>
<evidence type="ECO:0000256" key="7">
    <source>
        <dbReference type="ARBA" id="ARBA00022967"/>
    </source>
</evidence>
<dbReference type="InterPro" id="IPR011759">
    <property type="entry name" value="Cyt_c_oxidase_su2_TM_dom"/>
</dbReference>
<evidence type="ECO:0000256" key="5">
    <source>
        <dbReference type="ARBA" id="ARBA00022692"/>
    </source>
</evidence>
<dbReference type="Pfam" id="PF00116">
    <property type="entry name" value="COX2"/>
    <property type="match status" value="1"/>
</dbReference>
<keyword evidence="10 13" id="KW-0186">Copper</keyword>
<keyword evidence="4 13" id="KW-0679">Respiratory chain</keyword>
<dbReference type="GO" id="GO:0004129">
    <property type="term" value="F:cytochrome-c oxidase activity"/>
    <property type="evidence" value="ECO:0007669"/>
    <property type="project" value="UniProtKB-EC"/>
</dbReference>
<keyword evidence="13" id="KW-0999">Mitochondrion inner membrane</keyword>
<dbReference type="GO" id="GO:0005743">
    <property type="term" value="C:mitochondrial inner membrane"/>
    <property type="evidence" value="ECO:0007669"/>
    <property type="project" value="UniProtKB-SubCell"/>
</dbReference>
<comment type="function">
    <text evidence="13">Component of the cytochrome c oxidase, the last enzyme in the mitochondrial electron transport chain which drives oxidative phosphorylation. The respiratory chain contains 3 multisubunit complexes succinate dehydrogenase (complex II, CII), ubiquinol-cytochrome c oxidoreductase (cytochrome b-c1 complex, complex III, CIII) and cytochrome c oxidase (complex IV, CIV), that cooperate to transfer electrons derived from NADH and succinate to molecular oxygen, creating an electrochemical gradient over the inner membrane that drives transmembrane transport and the ATP synthase. Cytochrome c oxidase is the component of the respiratory chain that catalyzes the reduction of oxygen to water. Electrons originating from reduced cytochrome c in the intermembrane space (IMS) are transferred via the dinuclear copper A center (CU(A)) of subunit 2 and heme A of subunit 1 to the active site in subunit 1, a binuclear center (BNC) formed by heme A3 and copper B (CU(B)). The BNC reduces molecular oxygen to 2 water molecules using 4 electrons from cytochrome c in the IMS and 4 protons from the mitochondrial matrix.</text>
</comment>
<dbReference type="PRINTS" id="PR01166">
    <property type="entry name" value="CYCOXIDASEII"/>
</dbReference>
<dbReference type="GO" id="GO:0042773">
    <property type="term" value="P:ATP synthesis coupled electron transport"/>
    <property type="evidence" value="ECO:0007669"/>
    <property type="project" value="TreeGrafter"/>
</dbReference>
<dbReference type="InterPro" id="IPR034210">
    <property type="entry name" value="CcO_II_C"/>
</dbReference>
<dbReference type="Gene3D" id="2.60.40.420">
    <property type="entry name" value="Cupredoxins - blue copper proteins"/>
    <property type="match status" value="1"/>
</dbReference>
<gene>
    <name evidence="17" type="primary">cox2</name>
</gene>
<keyword evidence="11 13" id="KW-0472">Membrane</keyword>
<comment type="cofactor">
    <cofactor evidence="13">
        <name>Cu cation</name>
        <dbReference type="ChEBI" id="CHEBI:23378"/>
    </cofactor>
    <text evidence="13">Binds a copper A center.</text>
</comment>
<feature type="domain" description="Cytochrome oxidase subunit II transmembrane region profile" evidence="16">
    <location>
        <begin position="32"/>
        <end position="149"/>
    </location>
</feature>
<evidence type="ECO:0000256" key="11">
    <source>
        <dbReference type="ARBA" id="ARBA00023136"/>
    </source>
</evidence>
<organism evidence="17">
    <name type="scientific">Rhizaria sp</name>
    <dbReference type="NCBI Taxonomy" id="2204297"/>
    <lineage>
        <taxon>Eukaryota</taxon>
        <taxon>Sar</taxon>
        <taxon>Rhizaria</taxon>
    </lineage>
</organism>
<dbReference type="SUPFAM" id="SSF81464">
    <property type="entry name" value="Cytochrome c oxidase subunit II-like, transmembrane region"/>
    <property type="match status" value="1"/>
</dbReference>
<keyword evidence="13 17" id="KW-0496">Mitochondrion</keyword>
<evidence type="ECO:0000256" key="9">
    <source>
        <dbReference type="ARBA" id="ARBA00022989"/>
    </source>
</evidence>
<evidence type="ECO:0000256" key="13">
    <source>
        <dbReference type="RuleBase" id="RU000457"/>
    </source>
</evidence>
<keyword evidence="7" id="KW-1278">Translocase</keyword>
<dbReference type="AlphaFoldDB" id="A0A5P8DJX7"/>
<dbReference type="Gene3D" id="1.10.287.90">
    <property type="match status" value="1"/>
</dbReference>
<evidence type="ECO:0000256" key="14">
    <source>
        <dbReference type="SAM" id="Phobius"/>
    </source>
</evidence>
<dbReference type="EMBL" id="MN082144">
    <property type="protein sequence ID" value="QFP99062.1"/>
    <property type="molecule type" value="Genomic_DNA"/>
</dbReference>
<evidence type="ECO:0000256" key="4">
    <source>
        <dbReference type="ARBA" id="ARBA00022660"/>
    </source>
</evidence>
<keyword evidence="8 13" id="KW-0249">Electron transport</keyword>
<proteinExistence type="inferred from homology"/>
<keyword evidence="3 13" id="KW-0813">Transport</keyword>
<dbReference type="CDD" id="cd13912">
    <property type="entry name" value="CcO_II_C"/>
    <property type="match status" value="1"/>
</dbReference>
<feature type="domain" description="Cytochrome oxidase subunit II copper A binding" evidence="15">
    <location>
        <begin position="150"/>
        <end position="284"/>
    </location>
</feature>
<keyword evidence="5 13" id="KW-0812">Transmembrane</keyword>
<protein>
    <recommendedName>
        <fullName evidence="13">Cytochrome c oxidase subunit 2</fullName>
    </recommendedName>
</protein>
<dbReference type="PROSITE" id="PS00078">
    <property type="entry name" value="COX2"/>
    <property type="match status" value="1"/>
</dbReference>
<evidence type="ECO:0000256" key="10">
    <source>
        <dbReference type="ARBA" id="ARBA00023008"/>
    </source>
</evidence>
<evidence type="ECO:0000313" key="17">
    <source>
        <dbReference type="EMBL" id="QFP99062.1"/>
    </source>
</evidence>
<dbReference type="SUPFAM" id="SSF49503">
    <property type="entry name" value="Cupredoxins"/>
    <property type="match status" value="1"/>
</dbReference>
<dbReference type="InterPro" id="IPR001505">
    <property type="entry name" value="Copper_CuA"/>
</dbReference>
<dbReference type="FunFam" id="2.60.40.420:FF:000001">
    <property type="entry name" value="Cytochrome c oxidase subunit 2"/>
    <property type="match status" value="1"/>
</dbReference>
<accession>A0A5P8DJX7</accession>
<feature type="transmembrane region" description="Helical" evidence="14">
    <location>
        <begin position="58"/>
        <end position="78"/>
    </location>
</feature>
<comment type="subcellular location">
    <subcellularLocation>
        <location evidence="1">Membrane</location>
        <topology evidence="1">Multi-pass membrane protein</topology>
    </subcellularLocation>
    <subcellularLocation>
        <location evidence="13">Mitochondrion inner membrane</location>
        <topology evidence="13">Multi-pass membrane protein</topology>
    </subcellularLocation>
</comment>
<name>A0A5P8DJX7_9EUKA</name>
<geneLocation type="mitochondrion" evidence="17"/>